<evidence type="ECO:0000313" key="2">
    <source>
        <dbReference type="EMBL" id="OAD74327.1"/>
    </source>
</evidence>
<feature type="compositionally biased region" description="Acidic residues" evidence="1">
    <location>
        <begin position="60"/>
        <end position="72"/>
    </location>
</feature>
<organism evidence="2 3">
    <name type="scientific">Phycomyces blakesleeanus (strain ATCC 8743b / DSM 1359 / FGSC 10004 / NBRC 33097 / NRRL 1555)</name>
    <dbReference type="NCBI Taxonomy" id="763407"/>
    <lineage>
        <taxon>Eukaryota</taxon>
        <taxon>Fungi</taxon>
        <taxon>Fungi incertae sedis</taxon>
        <taxon>Mucoromycota</taxon>
        <taxon>Mucoromycotina</taxon>
        <taxon>Mucoromycetes</taxon>
        <taxon>Mucorales</taxon>
        <taxon>Phycomycetaceae</taxon>
        <taxon>Phycomyces</taxon>
    </lineage>
</organism>
<name>A0A162PMQ3_PHYB8</name>
<sequence length="72" mass="8332">MSNNNNNSECKCSKYFSNSMRFVLVSTQTLRRHAQQDTVRQYQSESSSSVVEVMSNNNDIEIDFEDNIDTED</sequence>
<dbReference type="RefSeq" id="XP_018292367.1">
    <property type="nucleotide sequence ID" value="XM_018431282.1"/>
</dbReference>
<reference evidence="3" key="1">
    <citation type="submission" date="2015-06" db="EMBL/GenBank/DDBJ databases">
        <title>Expansion of signal transduction pathways in fungi by whole-genome duplication.</title>
        <authorList>
            <consortium name="DOE Joint Genome Institute"/>
            <person name="Corrochano L.M."/>
            <person name="Kuo A."/>
            <person name="Marcet-Houben M."/>
            <person name="Polaino S."/>
            <person name="Salamov A."/>
            <person name="Villalobos J.M."/>
            <person name="Alvarez M.I."/>
            <person name="Avalos J."/>
            <person name="Benito E.P."/>
            <person name="Benoit I."/>
            <person name="Burger G."/>
            <person name="Camino L.P."/>
            <person name="Canovas D."/>
            <person name="Cerda-Olmedo E."/>
            <person name="Cheng J.-F."/>
            <person name="Dominguez A."/>
            <person name="Elias M."/>
            <person name="Eslava A.P."/>
            <person name="Glaser F."/>
            <person name="Grimwood J."/>
            <person name="Gutierrez G."/>
            <person name="Heitman J."/>
            <person name="Henrissat B."/>
            <person name="Iturriaga E.A."/>
            <person name="Lang B.F."/>
            <person name="Lavin J.L."/>
            <person name="Lee S."/>
            <person name="Li W."/>
            <person name="Lindquist E."/>
            <person name="Lopez-Garcia S."/>
            <person name="Luque E.M."/>
            <person name="Marcos A.T."/>
            <person name="Martin J."/>
            <person name="McCluskey K."/>
            <person name="Medina H.R."/>
            <person name="Miralles-Duran A."/>
            <person name="Miyazaki A."/>
            <person name="Munoz-Torres E."/>
            <person name="Oguiza J.A."/>
            <person name="Ohm R."/>
            <person name="Olmedo M."/>
            <person name="Orejas M."/>
            <person name="Ortiz-Castellanos L."/>
            <person name="Pisabarro A.G."/>
            <person name="Rodriguez-Romero J."/>
            <person name="Ruiz-Herrera J."/>
            <person name="Ruiz-Vazquez R."/>
            <person name="Sanz C."/>
            <person name="Schackwitz W."/>
            <person name="Schmutz J."/>
            <person name="Shahriari M."/>
            <person name="Shelest E."/>
            <person name="Silva-Franco F."/>
            <person name="Soanes D."/>
            <person name="Syed K."/>
            <person name="Tagua V.G."/>
            <person name="Talbot N.J."/>
            <person name="Thon M."/>
            <person name="De vries R.P."/>
            <person name="Wiebenga A."/>
            <person name="Yadav J.S."/>
            <person name="Braun E.L."/>
            <person name="Baker S."/>
            <person name="Garre V."/>
            <person name="Horwitz B."/>
            <person name="Torres-Martinez S."/>
            <person name="Idnurm A."/>
            <person name="Herrera-Estrella A."/>
            <person name="Gabaldon T."/>
            <person name="Grigoriev I.V."/>
        </authorList>
    </citation>
    <scope>NUCLEOTIDE SEQUENCE [LARGE SCALE GENOMIC DNA]</scope>
    <source>
        <strain evidence="3">NRRL 1555(-)</strain>
    </source>
</reference>
<dbReference type="InParanoid" id="A0A162PMQ3"/>
<dbReference type="AlphaFoldDB" id="A0A162PMQ3"/>
<feature type="region of interest" description="Disordered" evidence="1">
    <location>
        <begin position="36"/>
        <end position="72"/>
    </location>
</feature>
<feature type="compositionally biased region" description="Low complexity" evidence="1">
    <location>
        <begin position="44"/>
        <end position="59"/>
    </location>
</feature>
<dbReference type="Proteomes" id="UP000077315">
    <property type="component" value="Unassembled WGS sequence"/>
</dbReference>
<dbReference type="VEuPathDB" id="FungiDB:PHYBLDRAFT_144774"/>
<gene>
    <name evidence="2" type="ORF">PHYBLDRAFT_144774</name>
</gene>
<proteinExistence type="predicted"/>
<evidence type="ECO:0000313" key="3">
    <source>
        <dbReference type="Proteomes" id="UP000077315"/>
    </source>
</evidence>
<accession>A0A162PMQ3</accession>
<protein>
    <submittedName>
        <fullName evidence="2">Uncharacterized protein</fullName>
    </submittedName>
</protein>
<evidence type="ECO:0000256" key="1">
    <source>
        <dbReference type="SAM" id="MobiDB-lite"/>
    </source>
</evidence>
<keyword evidence="3" id="KW-1185">Reference proteome</keyword>
<dbReference type="EMBL" id="KV440979">
    <property type="protein sequence ID" value="OAD74327.1"/>
    <property type="molecule type" value="Genomic_DNA"/>
</dbReference>
<dbReference type="GeneID" id="28992188"/>